<sequence>MTQSFTFTDSVTFTVTHAQHIAAKVATDLKRVQRFYGLPSDDSIAKYERELVPLLKGKYIETVTYGYKRNDDWIEPTLRYTAQELSGANASDDDPGRVRPGANISGASFASYLTFTAAWYSLTASEREAVERELPFIRGGAPEPGVAGYFSNDHVYSAGGRALNRATVRTWA</sequence>
<evidence type="ECO:0000259" key="1">
    <source>
        <dbReference type="Pfam" id="PF18138"/>
    </source>
</evidence>
<organism evidence="2 3">
    <name type="scientific">Mesorhizobium kowhaii</name>
    <dbReference type="NCBI Taxonomy" id="1300272"/>
    <lineage>
        <taxon>Bacteria</taxon>
        <taxon>Pseudomonadati</taxon>
        <taxon>Pseudomonadota</taxon>
        <taxon>Alphaproteobacteria</taxon>
        <taxon>Hyphomicrobiales</taxon>
        <taxon>Phyllobacteriaceae</taxon>
        <taxon>Mesorhizobium</taxon>
    </lineage>
</organism>
<dbReference type="RefSeq" id="WP_111545630.1">
    <property type="nucleotide sequence ID" value="NZ_MZXV01000038.1"/>
</dbReference>
<comment type="caution">
    <text evidence="2">The sequence shown here is derived from an EMBL/GenBank/DDBJ whole genome shotgun (WGS) entry which is preliminary data.</text>
</comment>
<evidence type="ECO:0000313" key="2">
    <source>
        <dbReference type="EMBL" id="PZV37070.1"/>
    </source>
</evidence>
<dbReference type="AlphaFoldDB" id="A0A2W7C1T9"/>
<dbReference type="EMBL" id="MZXV01000038">
    <property type="protein sequence ID" value="PZV37070.1"/>
    <property type="molecule type" value="Genomic_DNA"/>
</dbReference>
<protein>
    <recommendedName>
        <fullName evidence="1">Bacterial HORMA domain-containing protein</fullName>
    </recommendedName>
</protein>
<name>A0A2W7C1T9_9HYPH</name>
<feature type="domain" description="Bacterial HORMA" evidence="1">
    <location>
        <begin position="3"/>
        <end position="169"/>
    </location>
</feature>
<dbReference type="InterPro" id="IPR041162">
    <property type="entry name" value="Bact_HORMA_1"/>
</dbReference>
<dbReference type="Pfam" id="PF18138">
    <property type="entry name" value="bacHORMA_1"/>
    <property type="match status" value="1"/>
</dbReference>
<keyword evidence="3" id="KW-1185">Reference proteome</keyword>
<reference evidence="3" key="1">
    <citation type="submission" date="2017-03" db="EMBL/GenBank/DDBJ databases">
        <authorList>
            <person name="Safronova V.I."/>
            <person name="Sazanova A.L."/>
            <person name="Chirak E.R."/>
        </authorList>
    </citation>
    <scope>NUCLEOTIDE SEQUENCE [LARGE SCALE GENOMIC DNA]</scope>
    <source>
        <strain evidence="3">Ach-343</strain>
    </source>
</reference>
<gene>
    <name evidence="2" type="ORF">B5V02_18565</name>
</gene>
<dbReference type="OrthoDB" id="7594557at2"/>
<dbReference type="Proteomes" id="UP000248616">
    <property type="component" value="Unassembled WGS sequence"/>
</dbReference>
<accession>A0A2W7C1T9</accession>
<evidence type="ECO:0000313" key="3">
    <source>
        <dbReference type="Proteomes" id="UP000248616"/>
    </source>
</evidence>
<proteinExistence type="predicted"/>